<proteinExistence type="predicted"/>
<evidence type="ECO:0000313" key="2">
    <source>
        <dbReference type="Proteomes" id="UP000558488"/>
    </source>
</evidence>
<sequence>MAALILHLLKQQMLETSLTTFSVTSPHPSNPSTNLISTSTAYIRPANLSSCFPFPPFSFLSSQQAGEFFQNKSEMILSVPPSDPLWFPSSCSESQSPLMTCRALSNSSPSPWPLPSHTSVTFPQLLISEKKRKGERERNIDDERMLDQLPLVRLLLGINPFLSLNGIEPGTLLSTG</sequence>
<protein>
    <submittedName>
        <fullName evidence="1">Uncharacterized protein</fullName>
    </submittedName>
</protein>
<dbReference type="Proteomes" id="UP000558488">
    <property type="component" value="Unassembled WGS sequence"/>
</dbReference>
<organism evidence="1 2">
    <name type="scientific">Pipistrellus kuhlii</name>
    <name type="common">Kuhl's pipistrelle</name>
    <dbReference type="NCBI Taxonomy" id="59472"/>
    <lineage>
        <taxon>Eukaryota</taxon>
        <taxon>Metazoa</taxon>
        <taxon>Chordata</taxon>
        <taxon>Craniata</taxon>
        <taxon>Vertebrata</taxon>
        <taxon>Euteleostomi</taxon>
        <taxon>Mammalia</taxon>
        <taxon>Eutheria</taxon>
        <taxon>Laurasiatheria</taxon>
        <taxon>Chiroptera</taxon>
        <taxon>Yangochiroptera</taxon>
        <taxon>Vespertilionidae</taxon>
        <taxon>Pipistrellus</taxon>
    </lineage>
</organism>
<comment type="caution">
    <text evidence="1">The sequence shown here is derived from an EMBL/GenBank/DDBJ whole genome shotgun (WGS) entry which is preliminary data.</text>
</comment>
<dbReference type="EMBL" id="JACAGB010000015">
    <property type="protein sequence ID" value="KAF6322524.1"/>
    <property type="molecule type" value="Genomic_DNA"/>
</dbReference>
<evidence type="ECO:0000313" key="1">
    <source>
        <dbReference type="EMBL" id="KAF6322524.1"/>
    </source>
</evidence>
<reference evidence="1 2" key="1">
    <citation type="journal article" date="2020" name="Nature">
        <title>Six reference-quality genomes reveal evolution of bat adaptations.</title>
        <authorList>
            <person name="Jebb D."/>
            <person name="Huang Z."/>
            <person name="Pippel M."/>
            <person name="Hughes G.M."/>
            <person name="Lavrichenko K."/>
            <person name="Devanna P."/>
            <person name="Winkler S."/>
            <person name="Jermiin L.S."/>
            <person name="Skirmuntt E.C."/>
            <person name="Katzourakis A."/>
            <person name="Burkitt-Gray L."/>
            <person name="Ray D.A."/>
            <person name="Sullivan K.A.M."/>
            <person name="Roscito J.G."/>
            <person name="Kirilenko B.M."/>
            <person name="Davalos L.M."/>
            <person name="Corthals A.P."/>
            <person name="Power M.L."/>
            <person name="Jones G."/>
            <person name="Ransome R.D."/>
            <person name="Dechmann D.K.N."/>
            <person name="Locatelli A.G."/>
            <person name="Puechmaille S.J."/>
            <person name="Fedrigo O."/>
            <person name="Jarvis E.D."/>
            <person name="Hiller M."/>
            <person name="Vernes S.C."/>
            <person name="Myers E.W."/>
            <person name="Teeling E.C."/>
        </authorList>
    </citation>
    <scope>NUCLEOTIDE SEQUENCE [LARGE SCALE GENOMIC DNA]</scope>
    <source>
        <strain evidence="1">MPipKuh1</strain>
        <tissue evidence="1">Flight muscle</tissue>
    </source>
</reference>
<name>A0A7J7VBN2_PIPKU</name>
<dbReference type="AlphaFoldDB" id="A0A7J7VBN2"/>
<gene>
    <name evidence="1" type="ORF">mPipKuh1_008522</name>
</gene>
<accession>A0A7J7VBN2</accession>
<keyword evidence="2" id="KW-1185">Reference proteome</keyword>